<evidence type="ECO:0000256" key="3">
    <source>
        <dbReference type="ARBA" id="ARBA00022741"/>
    </source>
</evidence>
<dbReference type="InterPro" id="IPR014729">
    <property type="entry name" value="Rossmann-like_a/b/a_fold"/>
</dbReference>
<dbReference type="InterPro" id="IPR012094">
    <property type="entry name" value="tRNA_Ile_lys_synt"/>
</dbReference>
<feature type="domain" description="tRNA(Ile)-lysidine/2-thiocytidine synthase N-terminal" evidence="5">
    <location>
        <begin position="27"/>
        <end position="86"/>
    </location>
</feature>
<accession>A0A382YFG0</accession>
<evidence type="ECO:0000256" key="4">
    <source>
        <dbReference type="ARBA" id="ARBA00022840"/>
    </source>
</evidence>
<evidence type="ECO:0000313" key="6">
    <source>
        <dbReference type="EMBL" id="SVD81840.1"/>
    </source>
</evidence>
<protein>
    <recommendedName>
        <fullName evidence="5">tRNA(Ile)-lysidine/2-thiocytidine synthase N-terminal domain-containing protein</fullName>
    </recommendedName>
</protein>
<dbReference type="Pfam" id="PF01171">
    <property type="entry name" value="ATP_bind_3"/>
    <property type="match status" value="1"/>
</dbReference>
<dbReference type="GO" id="GO:0008033">
    <property type="term" value="P:tRNA processing"/>
    <property type="evidence" value="ECO:0007669"/>
    <property type="project" value="UniProtKB-KW"/>
</dbReference>
<sequence length="88" mass="9510">MPSRPLTELEFRDLMAAVGPFEGNPTIAVAVSGGPDSLCLALLLKTWVTYREGEVIALIVDHQLRPESASEAKTAQGWLQNHGISSHI</sequence>
<dbReference type="GO" id="GO:0005524">
    <property type="term" value="F:ATP binding"/>
    <property type="evidence" value="ECO:0007669"/>
    <property type="project" value="UniProtKB-KW"/>
</dbReference>
<keyword evidence="1" id="KW-0436">Ligase</keyword>
<evidence type="ECO:0000256" key="2">
    <source>
        <dbReference type="ARBA" id="ARBA00022694"/>
    </source>
</evidence>
<name>A0A382YFG0_9ZZZZ</name>
<dbReference type="InterPro" id="IPR011063">
    <property type="entry name" value="TilS/TtcA_N"/>
</dbReference>
<evidence type="ECO:0000256" key="1">
    <source>
        <dbReference type="ARBA" id="ARBA00022598"/>
    </source>
</evidence>
<dbReference type="PANTHER" id="PTHR43033:SF1">
    <property type="entry name" value="TRNA(ILE)-LYSIDINE SYNTHASE-RELATED"/>
    <property type="match status" value="1"/>
</dbReference>
<proteinExistence type="predicted"/>
<feature type="non-terminal residue" evidence="6">
    <location>
        <position position="88"/>
    </location>
</feature>
<dbReference type="SUPFAM" id="SSF52402">
    <property type="entry name" value="Adenine nucleotide alpha hydrolases-like"/>
    <property type="match status" value="1"/>
</dbReference>
<dbReference type="EMBL" id="UINC01175293">
    <property type="protein sequence ID" value="SVD81840.1"/>
    <property type="molecule type" value="Genomic_DNA"/>
</dbReference>
<gene>
    <name evidence="6" type="ORF">METZ01_LOCUS434694</name>
</gene>
<dbReference type="PANTHER" id="PTHR43033">
    <property type="entry name" value="TRNA(ILE)-LYSIDINE SYNTHASE-RELATED"/>
    <property type="match status" value="1"/>
</dbReference>
<dbReference type="Gene3D" id="3.40.50.620">
    <property type="entry name" value="HUPs"/>
    <property type="match status" value="1"/>
</dbReference>
<keyword evidence="2" id="KW-0819">tRNA processing</keyword>
<keyword evidence="4" id="KW-0067">ATP-binding</keyword>
<dbReference type="GO" id="GO:0016879">
    <property type="term" value="F:ligase activity, forming carbon-nitrogen bonds"/>
    <property type="evidence" value="ECO:0007669"/>
    <property type="project" value="InterPro"/>
</dbReference>
<evidence type="ECO:0000259" key="5">
    <source>
        <dbReference type="Pfam" id="PF01171"/>
    </source>
</evidence>
<organism evidence="6">
    <name type="scientific">marine metagenome</name>
    <dbReference type="NCBI Taxonomy" id="408172"/>
    <lineage>
        <taxon>unclassified sequences</taxon>
        <taxon>metagenomes</taxon>
        <taxon>ecological metagenomes</taxon>
    </lineage>
</organism>
<keyword evidence="3" id="KW-0547">Nucleotide-binding</keyword>
<reference evidence="6" key="1">
    <citation type="submission" date="2018-05" db="EMBL/GenBank/DDBJ databases">
        <authorList>
            <person name="Lanie J.A."/>
            <person name="Ng W.-L."/>
            <person name="Kazmierczak K.M."/>
            <person name="Andrzejewski T.M."/>
            <person name="Davidsen T.M."/>
            <person name="Wayne K.J."/>
            <person name="Tettelin H."/>
            <person name="Glass J.I."/>
            <person name="Rusch D."/>
            <person name="Podicherti R."/>
            <person name="Tsui H.-C.T."/>
            <person name="Winkler M.E."/>
        </authorList>
    </citation>
    <scope>NUCLEOTIDE SEQUENCE</scope>
</reference>
<dbReference type="AlphaFoldDB" id="A0A382YFG0"/>